<feature type="domain" description="GAIN-B" evidence="8">
    <location>
        <begin position="137"/>
        <end position="282"/>
    </location>
</feature>
<feature type="transmembrane region" description="Helical" evidence="6">
    <location>
        <begin position="454"/>
        <end position="477"/>
    </location>
</feature>
<feature type="chain" id="PRO_5044808866" description="Adhesion G-protein coupled receptor G2-like" evidence="7">
    <location>
        <begin position="18"/>
        <end position="571"/>
    </location>
</feature>
<dbReference type="PANTHER" id="PTHR12011:SF474">
    <property type="entry name" value="ADHESION G PROTEIN-COUPLED RECEPTOR G11-RELATED"/>
    <property type="match status" value="1"/>
</dbReference>
<gene>
    <name evidence="10" type="ORF">ACEWY4_005132</name>
</gene>
<feature type="transmembrane region" description="Helical" evidence="6">
    <location>
        <begin position="400"/>
        <end position="422"/>
    </location>
</feature>
<dbReference type="Gene3D" id="2.60.220.50">
    <property type="match status" value="1"/>
</dbReference>
<keyword evidence="7" id="KW-0732">Signal</keyword>
<dbReference type="EMBL" id="JBHFQA010000005">
    <property type="protein sequence ID" value="KAL2098652.1"/>
    <property type="molecule type" value="Genomic_DNA"/>
</dbReference>
<keyword evidence="3 6" id="KW-1133">Transmembrane helix</keyword>
<dbReference type="PRINTS" id="PR00249">
    <property type="entry name" value="GPCRSECRETIN"/>
</dbReference>
<dbReference type="Proteomes" id="UP001591681">
    <property type="component" value="Unassembled WGS sequence"/>
</dbReference>
<evidence type="ECO:0008006" key="12">
    <source>
        <dbReference type="Google" id="ProtNLM"/>
    </source>
</evidence>
<organism evidence="10 11">
    <name type="scientific">Coilia grayii</name>
    <name type="common">Gray's grenadier anchovy</name>
    <dbReference type="NCBI Taxonomy" id="363190"/>
    <lineage>
        <taxon>Eukaryota</taxon>
        <taxon>Metazoa</taxon>
        <taxon>Chordata</taxon>
        <taxon>Craniata</taxon>
        <taxon>Vertebrata</taxon>
        <taxon>Euteleostomi</taxon>
        <taxon>Actinopterygii</taxon>
        <taxon>Neopterygii</taxon>
        <taxon>Teleostei</taxon>
        <taxon>Clupei</taxon>
        <taxon>Clupeiformes</taxon>
        <taxon>Clupeoidei</taxon>
        <taxon>Engraulidae</taxon>
        <taxon>Coilinae</taxon>
        <taxon>Coilia</taxon>
    </lineage>
</organism>
<dbReference type="PROSITE" id="PS50221">
    <property type="entry name" value="GAIN_B"/>
    <property type="match status" value="1"/>
</dbReference>
<dbReference type="GO" id="GO:0016020">
    <property type="term" value="C:membrane"/>
    <property type="evidence" value="ECO:0007669"/>
    <property type="project" value="UniProtKB-SubCell"/>
</dbReference>
<evidence type="ECO:0000256" key="1">
    <source>
        <dbReference type="ARBA" id="ARBA00004141"/>
    </source>
</evidence>
<evidence type="ECO:0000259" key="8">
    <source>
        <dbReference type="PROSITE" id="PS50221"/>
    </source>
</evidence>
<dbReference type="Pfam" id="PF01825">
    <property type="entry name" value="GPS"/>
    <property type="match status" value="1"/>
</dbReference>
<feature type="domain" description="G-protein coupled receptors family 2 profile 2" evidence="9">
    <location>
        <begin position="293"/>
        <end position="540"/>
    </location>
</feature>
<evidence type="ECO:0000256" key="4">
    <source>
        <dbReference type="ARBA" id="ARBA00023136"/>
    </source>
</evidence>
<keyword evidence="2 6" id="KW-0812">Transmembrane</keyword>
<evidence type="ECO:0000256" key="3">
    <source>
        <dbReference type="ARBA" id="ARBA00022989"/>
    </source>
</evidence>
<dbReference type="InterPro" id="IPR000203">
    <property type="entry name" value="GPS"/>
</dbReference>
<feature type="transmembrane region" description="Helical" evidence="6">
    <location>
        <begin position="517"/>
        <end position="537"/>
    </location>
</feature>
<dbReference type="AlphaFoldDB" id="A0ABD1KHQ1"/>
<dbReference type="PROSITE" id="PS50261">
    <property type="entry name" value="G_PROTEIN_RECEP_F2_4"/>
    <property type="match status" value="1"/>
</dbReference>
<name>A0ABD1KHQ1_9TELE</name>
<feature type="signal peptide" evidence="7">
    <location>
        <begin position="1"/>
        <end position="17"/>
    </location>
</feature>
<dbReference type="Gene3D" id="1.20.1070.10">
    <property type="entry name" value="Rhodopsin 7-helix transmembrane proteins"/>
    <property type="match status" value="1"/>
</dbReference>
<reference evidence="10 11" key="1">
    <citation type="submission" date="2024-09" db="EMBL/GenBank/DDBJ databases">
        <title>A chromosome-level genome assembly of Gray's grenadier anchovy, Coilia grayii.</title>
        <authorList>
            <person name="Fu Z."/>
        </authorList>
    </citation>
    <scope>NUCLEOTIDE SEQUENCE [LARGE SCALE GENOMIC DNA]</scope>
    <source>
        <strain evidence="10">G4</strain>
        <tissue evidence="10">Muscle</tissue>
    </source>
</reference>
<dbReference type="InterPro" id="IPR046338">
    <property type="entry name" value="GAIN_dom_sf"/>
</dbReference>
<evidence type="ECO:0000256" key="5">
    <source>
        <dbReference type="ARBA" id="ARBA00023157"/>
    </source>
</evidence>
<accession>A0ABD1KHQ1</accession>
<keyword evidence="5" id="KW-1015">Disulfide bond</keyword>
<dbReference type="InterPro" id="IPR017981">
    <property type="entry name" value="GPCR_2-like_7TM"/>
</dbReference>
<protein>
    <recommendedName>
        <fullName evidence="12">Adhesion G-protein coupled receptor G2-like</fullName>
    </recommendedName>
</protein>
<evidence type="ECO:0000259" key="9">
    <source>
        <dbReference type="PROSITE" id="PS50261"/>
    </source>
</evidence>
<comment type="subcellular location">
    <subcellularLocation>
        <location evidence="1">Membrane</location>
        <topology evidence="1">Multi-pass membrane protein</topology>
    </subcellularLocation>
</comment>
<dbReference type="PANTHER" id="PTHR12011">
    <property type="entry name" value="ADHESION G-PROTEIN COUPLED RECEPTOR"/>
    <property type="match status" value="1"/>
</dbReference>
<evidence type="ECO:0000256" key="6">
    <source>
        <dbReference type="SAM" id="Phobius"/>
    </source>
</evidence>
<evidence type="ECO:0000256" key="2">
    <source>
        <dbReference type="ARBA" id="ARBA00022692"/>
    </source>
</evidence>
<dbReference type="InterPro" id="IPR057244">
    <property type="entry name" value="GAIN_B"/>
</dbReference>
<feature type="transmembrane region" description="Helical" evidence="6">
    <location>
        <begin position="325"/>
        <end position="345"/>
    </location>
</feature>
<evidence type="ECO:0000313" key="10">
    <source>
        <dbReference type="EMBL" id="KAL2098652.1"/>
    </source>
</evidence>
<comment type="caution">
    <text evidence="10">The sequence shown here is derived from an EMBL/GenBank/DDBJ whole genome shotgun (WGS) entry which is preliminary data.</text>
</comment>
<dbReference type="SMART" id="SM00303">
    <property type="entry name" value="GPS"/>
    <property type="match status" value="1"/>
</dbReference>
<dbReference type="InterPro" id="IPR000832">
    <property type="entry name" value="GPCR_2_secretin-like"/>
</dbReference>
<keyword evidence="4 6" id="KW-0472">Membrane</keyword>
<dbReference type="Pfam" id="PF00002">
    <property type="entry name" value="7tm_2"/>
    <property type="match status" value="1"/>
</dbReference>
<evidence type="ECO:0000313" key="11">
    <source>
        <dbReference type="Proteomes" id="UP001591681"/>
    </source>
</evidence>
<keyword evidence="11" id="KW-1185">Reference proteome</keyword>
<proteinExistence type="predicted"/>
<feature type="transmembrane region" description="Helical" evidence="6">
    <location>
        <begin position="295"/>
        <end position="318"/>
    </location>
</feature>
<feature type="transmembrane region" description="Helical" evidence="6">
    <location>
        <begin position="365"/>
        <end position="388"/>
    </location>
</feature>
<sequence length="571" mass="62914">MATQSGCICRFLRTTVAILFVVHYSEEDGTGTNTGTGYFILVVGHEGRGNINTCINFTQPRINQTEELEVIVNLMEVTDTEGLTEDDGIVSASKANDVLEGLKSVLDNIGKASAAGVEVGGIKGGVLKLDKKKDITVAFSKGSKEQMIVSNPNVPKTGFRWSIDIPAEAVNLSLSANNGRGVAAILRFPTITPDAKSSTILGPVYGISMAASICNLSDTIKLYFENNKTEGAKVVCNSWDGVGKQPIWTEDGCTTVESNTTIICQCSHLTFFAILMSLPPDNGTISESDLSSLTYISYIGCGLSMFFLGVGLFMHYLLRKAKSSVSIQILMNVFMALFLLNLTFLSNEWVANTGNYPGCIIIATLMHYSMLATFTWFAMQALHLYLHLVRMADHRTYKHYMLKMCIPAWVCPAVVVIILASLDKYKLVVITASSGYKAKMCWTTDKLVHYVVNVGYYAVVFLFSLGIFVVMVQRILAARKMKVKEAKNLTIILGLLVLLGITWGVAFFSYGPMLIPSYYIFCILNSFQGLFMFIHYYNHSKDFIEDLNPDNPFRSSTSSNTTASNIYVNHD</sequence>
<feature type="transmembrane region" description="Helical" evidence="6">
    <location>
        <begin position="489"/>
        <end position="511"/>
    </location>
</feature>
<evidence type="ECO:0000256" key="7">
    <source>
        <dbReference type="SAM" id="SignalP"/>
    </source>
</evidence>